<feature type="transmembrane region" description="Helical" evidence="1">
    <location>
        <begin position="33"/>
        <end position="53"/>
    </location>
</feature>
<sequence>MTLQRAYRLLALFYTALLLIGAIALLAGGGTLLSLAQLGLGVLAVMGLWGYILQRGVMSPRLWQPLAGALAGAAVVQLWAVLSMSLSGEALTWMLASAIFSALLVVILYRYGDRDQALWATPEELEAAHRLEALLEKGEGTLTAEARDGERESRVTVTRSGDEYRASVTRRRAAERESFEERFRHPATLVFFLEKFAGVSVADFRPPDAA</sequence>
<feature type="transmembrane region" description="Helical" evidence="1">
    <location>
        <begin position="90"/>
        <end position="109"/>
    </location>
</feature>
<accession>A0A1H0FHV9</accession>
<organism evidence="2 3">
    <name type="scientific">Halomonas shengliensis</name>
    <dbReference type="NCBI Taxonomy" id="419597"/>
    <lineage>
        <taxon>Bacteria</taxon>
        <taxon>Pseudomonadati</taxon>
        <taxon>Pseudomonadota</taxon>
        <taxon>Gammaproteobacteria</taxon>
        <taxon>Oceanospirillales</taxon>
        <taxon>Halomonadaceae</taxon>
        <taxon>Halomonas</taxon>
    </lineage>
</organism>
<evidence type="ECO:0000313" key="3">
    <source>
        <dbReference type="Proteomes" id="UP000199075"/>
    </source>
</evidence>
<dbReference type="STRING" id="419597.SAMN04487957_102451"/>
<protein>
    <submittedName>
        <fullName evidence="2">Uncharacterized protein</fullName>
    </submittedName>
</protein>
<dbReference type="RefSeq" id="WP_023004260.1">
    <property type="nucleotide sequence ID" value="NZ_FNIV01000002.1"/>
</dbReference>
<dbReference type="EMBL" id="FNIV01000002">
    <property type="protein sequence ID" value="SDN94081.1"/>
    <property type="molecule type" value="Genomic_DNA"/>
</dbReference>
<name>A0A1H0FHV9_9GAMM</name>
<feature type="transmembrane region" description="Helical" evidence="1">
    <location>
        <begin position="7"/>
        <end position="27"/>
    </location>
</feature>
<dbReference type="Proteomes" id="UP000199075">
    <property type="component" value="Unassembled WGS sequence"/>
</dbReference>
<keyword evidence="1" id="KW-0472">Membrane</keyword>
<dbReference type="AlphaFoldDB" id="A0A1H0FHV9"/>
<keyword evidence="1" id="KW-1133">Transmembrane helix</keyword>
<proteinExistence type="predicted"/>
<gene>
    <name evidence="2" type="ORF">SAMN04487957_102451</name>
</gene>
<keyword evidence="1" id="KW-0812">Transmembrane</keyword>
<feature type="transmembrane region" description="Helical" evidence="1">
    <location>
        <begin position="65"/>
        <end position="84"/>
    </location>
</feature>
<reference evidence="3" key="1">
    <citation type="submission" date="2016-10" db="EMBL/GenBank/DDBJ databases">
        <authorList>
            <person name="Varghese N."/>
            <person name="Submissions S."/>
        </authorList>
    </citation>
    <scope>NUCLEOTIDE SEQUENCE [LARGE SCALE GENOMIC DNA]</scope>
    <source>
        <strain evidence="3">CGMCC 1.6444</strain>
    </source>
</reference>
<evidence type="ECO:0000313" key="2">
    <source>
        <dbReference type="EMBL" id="SDN94081.1"/>
    </source>
</evidence>
<keyword evidence="3" id="KW-1185">Reference proteome</keyword>
<evidence type="ECO:0000256" key="1">
    <source>
        <dbReference type="SAM" id="Phobius"/>
    </source>
</evidence>
<dbReference type="OrthoDB" id="7064144at2"/>